<evidence type="ECO:0000313" key="8">
    <source>
        <dbReference type="Proteomes" id="UP000319801"/>
    </source>
</evidence>
<feature type="region of interest" description="Disordered" evidence="5">
    <location>
        <begin position="440"/>
        <end position="560"/>
    </location>
</feature>
<accession>A0A556U6U8</accession>
<dbReference type="Gene3D" id="3.60.40.10">
    <property type="entry name" value="PPM-type phosphatase domain"/>
    <property type="match status" value="1"/>
</dbReference>
<dbReference type="PROSITE" id="PS51746">
    <property type="entry name" value="PPM_2"/>
    <property type="match status" value="1"/>
</dbReference>
<feature type="compositionally biased region" description="Basic and acidic residues" evidence="5">
    <location>
        <begin position="499"/>
        <end position="510"/>
    </location>
</feature>
<dbReference type="GO" id="GO:0004722">
    <property type="term" value="F:protein serine/threonine phosphatase activity"/>
    <property type="evidence" value="ECO:0007669"/>
    <property type="project" value="InterPro"/>
</dbReference>
<evidence type="ECO:0000259" key="6">
    <source>
        <dbReference type="PROSITE" id="PS51746"/>
    </source>
</evidence>
<reference evidence="7 8" key="1">
    <citation type="journal article" date="2019" name="Genome Biol. Evol.">
        <title>Whole-Genome Sequencing of the Giant Devil Catfish, Bagarius yarrelli.</title>
        <authorList>
            <person name="Jiang W."/>
            <person name="Lv Y."/>
            <person name="Cheng L."/>
            <person name="Yang K."/>
            <person name="Chao B."/>
            <person name="Wang X."/>
            <person name="Li Y."/>
            <person name="Pan X."/>
            <person name="You X."/>
            <person name="Zhang Y."/>
            <person name="Yang J."/>
            <person name="Li J."/>
            <person name="Zhang X."/>
            <person name="Liu S."/>
            <person name="Sun C."/>
            <person name="Yang J."/>
            <person name="Shi Q."/>
        </authorList>
    </citation>
    <scope>NUCLEOTIDE SEQUENCE [LARGE SCALE GENOMIC DNA]</scope>
    <source>
        <strain evidence="7">JWS20170419001</strain>
        <tissue evidence="7">Muscle</tissue>
    </source>
</reference>
<sequence length="572" mass="63256">MPTKVTNKQRPRGEAFVISVQIESYCVFPVRSTMENGFSCRASVYLDQGGRKYMEDFVQIKQDDEPSEDELNAAAERGETEVENNSDNLEKTRVERNQSPATDGSRLYSQGSVVSALENDEADCGAVRNSRRSRAVAFYAVFDGHGGPDAARYAQTHLWDLIKKQRGFWSTDDEEVCAAIRKGFIACHHAMWKKLPEWPRTATGLPSTSGTTASVVVIRRDRVYVAHVGDSAVVLGVQDSPSVEVLRAEEITQDHKPELPKERKRIEGLGGSVIKKSGVNRVVWKRPRLTHNGPVRRSTVIDQIPFLAVARALGDLWSYDFYSGEFVVSPEPDTAVIKLDLKKHRYIILGSDGLWNMVSPQEAVSMCQETDRAKTKCHKTRANVCSAQELVNQALQRWSQRLLRADNTSAIVISLEQLGTFSEPLPPYEVVYNLQGASSCSTTQSPSITPPTIQDANVSSPDSKLKSLDQRDADSGTSSSELSKSDFSSNGSLNSGKNSDIEPTGKRVLEDLSIPAGKRARRSLPHSHASSCTTRRRYSERPSLRRGSKNQKQSNKVQGLLQEHGNATVCVC</sequence>
<keyword evidence="8" id="KW-1185">Reference proteome</keyword>
<keyword evidence="2 4" id="KW-0378">Hydrolase</keyword>
<keyword evidence="3 4" id="KW-0904">Protein phosphatase</keyword>
<comment type="caution">
    <text evidence="7">The sequence shown here is derived from an EMBL/GenBank/DDBJ whole genome shotgun (WGS) entry which is preliminary data.</text>
</comment>
<feature type="compositionally biased region" description="Low complexity" evidence="5">
    <location>
        <begin position="440"/>
        <end position="454"/>
    </location>
</feature>
<dbReference type="PANTHER" id="PTHR47992">
    <property type="entry name" value="PROTEIN PHOSPHATASE"/>
    <property type="match status" value="1"/>
</dbReference>
<dbReference type="AlphaFoldDB" id="A0A556U6U8"/>
<dbReference type="SMART" id="SM00332">
    <property type="entry name" value="PP2Cc"/>
    <property type="match status" value="1"/>
</dbReference>
<feature type="compositionally biased region" description="Polar residues" evidence="5">
    <location>
        <begin position="97"/>
        <end position="107"/>
    </location>
</feature>
<comment type="similarity">
    <text evidence="4">Belongs to the PP2C family.</text>
</comment>
<feature type="compositionally biased region" description="Basic and acidic residues" evidence="5">
    <location>
        <begin position="463"/>
        <end position="474"/>
    </location>
</feature>
<feature type="domain" description="PPM-type phosphatase" evidence="6">
    <location>
        <begin position="123"/>
        <end position="415"/>
    </location>
</feature>
<dbReference type="PROSITE" id="PS01032">
    <property type="entry name" value="PPM_1"/>
    <property type="match status" value="1"/>
</dbReference>
<dbReference type="CDD" id="cd00143">
    <property type="entry name" value="PP2Cc"/>
    <property type="match status" value="1"/>
</dbReference>
<dbReference type="GO" id="GO:0046872">
    <property type="term" value="F:metal ion binding"/>
    <property type="evidence" value="ECO:0007669"/>
    <property type="project" value="UniProtKB-KW"/>
</dbReference>
<dbReference type="Pfam" id="PF00481">
    <property type="entry name" value="PP2C"/>
    <property type="match status" value="1"/>
</dbReference>
<evidence type="ECO:0000256" key="4">
    <source>
        <dbReference type="RuleBase" id="RU003465"/>
    </source>
</evidence>
<evidence type="ECO:0000256" key="3">
    <source>
        <dbReference type="ARBA" id="ARBA00022912"/>
    </source>
</evidence>
<dbReference type="InterPro" id="IPR000222">
    <property type="entry name" value="PP2C_BS"/>
</dbReference>
<protein>
    <submittedName>
        <fullName evidence="7">Protein phosphatase 1D</fullName>
    </submittedName>
</protein>
<proteinExistence type="inferred from homology"/>
<organism evidence="7 8">
    <name type="scientific">Bagarius yarrelli</name>
    <name type="common">Goonch</name>
    <name type="synonym">Bagrus yarrelli</name>
    <dbReference type="NCBI Taxonomy" id="175774"/>
    <lineage>
        <taxon>Eukaryota</taxon>
        <taxon>Metazoa</taxon>
        <taxon>Chordata</taxon>
        <taxon>Craniata</taxon>
        <taxon>Vertebrata</taxon>
        <taxon>Euteleostomi</taxon>
        <taxon>Actinopterygii</taxon>
        <taxon>Neopterygii</taxon>
        <taxon>Teleostei</taxon>
        <taxon>Ostariophysi</taxon>
        <taxon>Siluriformes</taxon>
        <taxon>Sisoridae</taxon>
        <taxon>Sisorinae</taxon>
        <taxon>Bagarius</taxon>
    </lineage>
</organism>
<dbReference type="Proteomes" id="UP000319801">
    <property type="component" value="Unassembled WGS sequence"/>
</dbReference>
<dbReference type="SUPFAM" id="SSF81606">
    <property type="entry name" value="PP2C-like"/>
    <property type="match status" value="1"/>
</dbReference>
<dbReference type="EMBL" id="VCAZ01000056">
    <property type="protein sequence ID" value="TSN39294.1"/>
    <property type="molecule type" value="Genomic_DNA"/>
</dbReference>
<evidence type="ECO:0000256" key="5">
    <source>
        <dbReference type="SAM" id="MobiDB-lite"/>
    </source>
</evidence>
<evidence type="ECO:0000256" key="1">
    <source>
        <dbReference type="ARBA" id="ARBA00022723"/>
    </source>
</evidence>
<gene>
    <name evidence="7" type="ORF">Baya_9149</name>
</gene>
<dbReference type="InterPro" id="IPR015655">
    <property type="entry name" value="PP2C"/>
</dbReference>
<feature type="region of interest" description="Disordered" evidence="5">
    <location>
        <begin position="63"/>
        <end position="107"/>
    </location>
</feature>
<name>A0A556U6U8_BAGYA</name>
<dbReference type="InterPro" id="IPR036457">
    <property type="entry name" value="PPM-type-like_dom_sf"/>
</dbReference>
<feature type="compositionally biased region" description="Low complexity" evidence="5">
    <location>
        <begin position="478"/>
        <end position="498"/>
    </location>
</feature>
<dbReference type="InterPro" id="IPR001932">
    <property type="entry name" value="PPM-type_phosphatase-like_dom"/>
</dbReference>
<evidence type="ECO:0000313" key="7">
    <source>
        <dbReference type="EMBL" id="TSN39294.1"/>
    </source>
</evidence>
<evidence type="ECO:0000256" key="2">
    <source>
        <dbReference type="ARBA" id="ARBA00022801"/>
    </source>
</evidence>
<keyword evidence="1" id="KW-0479">Metal-binding</keyword>
<dbReference type="OrthoDB" id="10025511at2759"/>